<dbReference type="HOGENOM" id="CLU_2103048_0_0_1"/>
<dbReference type="AlphaFoldDB" id="T1J6Z4"/>
<feature type="region of interest" description="Disordered" evidence="1">
    <location>
        <begin position="7"/>
        <end position="29"/>
    </location>
</feature>
<reference evidence="2" key="2">
    <citation type="submission" date="2015-02" db="UniProtKB">
        <authorList>
            <consortium name="EnsemblMetazoa"/>
        </authorList>
    </citation>
    <scope>IDENTIFICATION</scope>
</reference>
<protein>
    <submittedName>
        <fullName evidence="2">Uncharacterized protein</fullName>
    </submittedName>
</protein>
<dbReference type="EnsemblMetazoa" id="SMAR009423-RA">
    <property type="protein sequence ID" value="SMAR009423-PA"/>
    <property type="gene ID" value="SMAR009423"/>
</dbReference>
<reference evidence="3" key="1">
    <citation type="submission" date="2011-05" db="EMBL/GenBank/DDBJ databases">
        <authorList>
            <person name="Richards S.R."/>
            <person name="Qu J."/>
            <person name="Jiang H."/>
            <person name="Jhangiani S.N."/>
            <person name="Agravi P."/>
            <person name="Goodspeed R."/>
            <person name="Gross S."/>
            <person name="Mandapat C."/>
            <person name="Jackson L."/>
            <person name="Mathew T."/>
            <person name="Pu L."/>
            <person name="Thornton R."/>
            <person name="Saada N."/>
            <person name="Wilczek-Boney K.B."/>
            <person name="Lee S."/>
            <person name="Kovar C."/>
            <person name="Wu Y."/>
            <person name="Scherer S.E."/>
            <person name="Worley K.C."/>
            <person name="Muzny D.M."/>
            <person name="Gibbs R."/>
        </authorList>
    </citation>
    <scope>NUCLEOTIDE SEQUENCE</scope>
    <source>
        <strain evidence="3">Brora</strain>
    </source>
</reference>
<evidence type="ECO:0000313" key="3">
    <source>
        <dbReference type="Proteomes" id="UP000014500"/>
    </source>
</evidence>
<evidence type="ECO:0000256" key="1">
    <source>
        <dbReference type="SAM" id="MobiDB-lite"/>
    </source>
</evidence>
<organism evidence="2 3">
    <name type="scientific">Strigamia maritima</name>
    <name type="common">European centipede</name>
    <name type="synonym">Geophilus maritimus</name>
    <dbReference type="NCBI Taxonomy" id="126957"/>
    <lineage>
        <taxon>Eukaryota</taxon>
        <taxon>Metazoa</taxon>
        <taxon>Ecdysozoa</taxon>
        <taxon>Arthropoda</taxon>
        <taxon>Myriapoda</taxon>
        <taxon>Chilopoda</taxon>
        <taxon>Pleurostigmophora</taxon>
        <taxon>Geophilomorpha</taxon>
        <taxon>Linotaeniidae</taxon>
        <taxon>Strigamia</taxon>
    </lineage>
</organism>
<dbReference type="Proteomes" id="UP000014500">
    <property type="component" value="Unassembled WGS sequence"/>
</dbReference>
<evidence type="ECO:0000313" key="2">
    <source>
        <dbReference type="EnsemblMetazoa" id="SMAR009423-PA"/>
    </source>
</evidence>
<sequence>MIKFGFLPPGESGAYSQAQPSRRQSPWITRRRTSSRCGFPIISFLNVIFEFSAETRKPSRDGFISGFLETRRCDRIGAEMFAIFKLKDSIERGIRDNMKKNLASHVLLRAANVMIK</sequence>
<keyword evidence="3" id="KW-1185">Reference proteome</keyword>
<name>T1J6Z4_STRMM</name>
<accession>T1J6Z4</accession>
<feature type="compositionally biased region" description="Polar residues" evidence="1">
    <location>
        <begin position="14"/>
        <end position="27"/>
    </location>
</feature>
<dbReference type="EMBL" id="JH431898">
    <property type="status" value="NOT_ANNOTATED_CDS"/>
    <property type="molecule type" value="Genomic_DNA"/>
</dbReference>
<proteinExistence type="predicted"/>